<evidence type="ECO:0000256" key="8">
    <source>
        <dbReference type="ARBA" id="ARBA00022723"/>
    </source>
</evidence>
<dbReference type="GO" id="GO:0003677">
    <property type="term" value="F:DNA binding"/>
    <property type="evidence" value="ECO:0007669"/>
    <property type="project" value="UniProtKB-KW"/>
</dbReference>
<evidence type="ECO:0000256" key="14">
    <source>
        <dbReference type="ARBA" id="ARBA00023004"/>
    </source>
</evidence>
<evidence type="ECO:0000256" key="7">
    <source>
        <dbReference type="ARBA" id="ARBA00022722"/>
    </source>
</evidence>
<evidence type="ECO:0000256" key="12">
    <source>
        <dbReference type="ARBA" id="ARBA00022806"/>
    </source>
</evidence>
<dbReference type="InterPro" id="IPR041677">
    <property type="entry name" value="DNA2/NAM7_AAA_11"/>
</dbReference>
<dbReference type="GO" id="GO:0004518">
    <property type="term" value="F:nuclease activity"/>
    <property type="evidence" value="ECO:0007669"/>
    <property type="project" value="UniProtKB-KW"/>
</dbReference>
<dbReference type="Gene3D" id="3.90.320.10">
    <property type="match status" value="1"/>
</dbReference>
<dbReference type="PANTHER" id="PTHR43788">
    <property type="entry name" value="DNA2/NAM7 HELICASE FAMILY MEMBER"/>
    <property type="match status" value="1"/>
</dbReference>
<evidence type="ECO:0000259" key="24">
    <source>
        <dbReference type="Pfam" id="PF13087"/>
    </source>
</evidence>
<keyword evidence="16" id="KW-0238">DNA-binding</keyword>
<evidence type="ECO:0000256" key="11">
    <source>
        <dbReference type="ARBA" id="ARBA00022801"/>
    </source>
</evidence>
<dbReference type="Pfam" id="PF13087">
    <property type="entry name" value="AAA_12"/>
    <property type="match status" value="1"/>
</dbReference>
<keyword evidence="18" id="KW-0539">Nucleus</keyword>
<keyword evidence="11" id="KW-0378">Hydrolase</keyword>
<evidence type="ECO:0000256" key="4">
    <source>
        <dbReference type="ARBA" id="ARBA00012551"/>
    </source>
</evidence>
<dbReference type="EC" id="3.6.4.12" evidence="4"/>
<reference evidence="25 26" key="1">
    <citation type="journal article" date="2018" name="Genome Biol. Evol.">
        <title>Multiple Roots of Fruiting Body Formation in Amoebozoa.</title>
        <authorList>
            <person name="Hillmann F."/>
            <person name="Forbes G."/>
            <person name="Novohradska S."/>
            <person name="Ferling I."/>
            <person name="Riege K."/>
            <person name="Groth M."/>
            <person name="Westermann M."/>
            <person name="Marz M."/>
            <person name="Spaller T."/>
            <person name="Winckler T."/>
            <person name="Schaap P."/>
            <person name="Glockner G."/>
        </authorList>
    </citation>
    <scope>NUCLEOTIDE SEQUENCE [LARGE SCALE GENOMIC DNA]</scope>
    <source>
        <strain evidence="25 26">Jena</strain>
    </source>
</reference>
<dbReference type="SUPFAM" id="SSF52540">
    <property type="entry name" value="P-loop containing nucleoside triphosphate hydrolases"/>
    <property type="match status" value="1"/>
</dbReference>
<sequence length="1447" mass="163651">MSTTGTPRKKRKTSAQDGKSSQPTPKPKKKSTQRPRPPKTIIVIDEDISIIGEDDPFMPPTQSATRAPRKKIHNQQEEDVYNEIEDAWIASQLLKSQKQEKKEEIVPSPKSQAVVIEIEEWSSDEHNPCTEENPTTIIITKDAPDASARVRATQLVSPSCSPLPPNPIHLQPAKTIESPSPETSITASTRQISTENFGELSQKDQPSPTPSQDCLVVEEEKKIFDWRAEFLKKSREPEPVRQREKKLVTRSKECEYDYVANIIENARKHPNYIAYINSLPKAQGTQIESSLVPVPGTMEDAEISREIRVEVEAASPTVTQTTSPLDISPNSLEEMFKYIDVETSVAVVTPTKSPPKVQPPSTTGQTPNKIREETSSQRSTPIKSNPEKDQMDDLLDMLATPESSMVADGAKYRRMILRQVIDLKAEHVKTLRATREGSDREYTIELHEDWYNCDVREGDTINVIADIATGVSASEKWVKFRRGTVLTDQIVLEQNVKSVKYTPPIFHGILAHNVFESAMRNNNWDTEVLRKTMDEDMDKHGDTVYAIREKRADTRLIMRGYIDTISEFGRNYVGKIPKSGSTVRFGNGGKSSAFCITKTISTEESIHSAMYGITGKIDVVVELKQDVKTAGGSEDQNRYVTHVIPLELKTGRPHISHIQQALIYSALMWERYDIEPNYAIVLNIKNDISIQIGQFNRDIFRAVILRRNEIVSHNYREGDNRMKLPPVRRDTNFCQYCDAKIACAIYKKVEEMDDKEAVTNYWSPFNNHLSGRELEYFLQWDRFLCEEQLINAEDKSEMWRISGKEREALGSAMKLVEGKNSPAGQFCYTFERGAGDLNRSLLSLSIQIGDFVKMSTESGHFGLGQGFIGSITEKQVTVETEEPLQMPPSQTVQSPFKSSFEGIMDVEDLGGLRSTSPHISSSVSPIHRQILWRIDQEKLSSNFKTGRDNLIKLLQKEGGDEKRRRLILNGNVHKPKFSFGGKTWTSSQSQPSPISVPRCVFIEFSSRSHGVSGGEGRVDHLNSDQLAAVDKVIAARDYALISGTPGAGKTVTTAWIIHRLLDMNKRILVTGHTNTCVDNLLIKLKDMNVDFLRLGKRSRIHSSLHTFTTEEHKTNMKRQNLTLDLEAFFESKRVVATTCAGVKDIFFSRGPKFDYCFVDEASQVDQPTCLGPLRFADIFVLIGDDRQLQPVTRCKNPPPNITLFGHLKSLHPFSVSHLLTQYRMNREIMSISNVLTYNGSLKCGDERVARQRLKINLDLLETTRIIDDEHWLHTALDPERPVVMLSTDEMVETNEKRSNPIEAIIVHTCGMRERDIGVISPYKDHLKLIRSTLQKMHPEVEIETVDKYQGRDKECIIFSTVHNNNEGEVGLLSDQRRVNVAVTRAKSKLIIIGSPKTLQTDATWQIVMELMEENKWIYKLPKEAHTTYGGTTSNTKKKPTARRLFLD</sequence>
<feature type="region of interest" description="Disordered" evidence="21">
    <location>
        <begin position="1"/>
        <end position="73"/>
    </location>
</feature>
<proteinExistence type="inferred from homology"/>
<dbReference type="Gene3D" id="3.40.50.300">
    <property type="entry name" value="P-loop containing nucleotide triphosphate hydrolases"/>
    <property type="match status" value="2"/>
</dbReference>
<keyword evidence="6" id="KW-0235">DNA replication</keyword>
<evidence type="ECO:0000256" key="15">
    <source>
        <dbReference type="ARBA" id="ARBA00023014"/>
    </source>
</evidence>
<gene>
    <name evidence="25" type="ORF">PROFUN_08486</name>
</gene>
<evidence type="ECO:0000256" key="18">
    <source>
        <dbReference type="ARBA" id="ARBA00023242"/>
    </source>
</evidence>
<evidence type="ECO:0000313" key="25">
    <source>
        <dbReference type="EMBL" id="PRP77952.1"/>
    </source>
</evidence>
<comment type="catalytic activity">
    <reaction evidence="20">
        <text>ATP + H2O = ADP + phosphate + H(+)</text>
        <dbReference type="Rhea" id="RHEA:13065"/>
        <dbReference type="ChEBI" id="CHEBI:15377"/>
        <dbReference type="ChEBI" id="CHEBI:15378"/>
        <dbReference type="ChEBI" id="CHEBI:30616"/>
        <dbReference type="ChEBI" id="CHEBI:43474"/>
        <dbReference type="ChEBI" id="CHEBI:456216"/>
        <dbReference type="EC" id="3.6.4.12"/>
    </reaction>
</comment>
<comment type="similarity">
    <text evidence="3">Belongs to the DNA2/NAM7 helicase family.</text>
</comment>
<dbReference type="InterPro" id="IPR050534">
    <property type="entry name" value="Coronavir_polyprotein_1ab"/>
</dbReference>
<evidence type="ECO:0000259" key="22">
    <source>
        <dbReference type="Pfam" id="PF08696"/>
    </source>
</evidence>
<dbReference type="GO" id="GO:0006260">
    <property type="term" value="P:DNA replication"/>
    <property type="evidence" value="ECO:0007669"/>
    <property type="project" value="UniProtKB-KW"/>
</dbReference>
<keyword evidence="12 25" id="KW-0347">Helicase</keyword>
<dbReference type="InterPro" id="IPR014808">
    <property type="entry name" value="DNA_replication_fac_Dna2_N"/>
</dbReference>
<dbReference type="InterPro" id="IPR041679">
    <property type="entry name" value="DNA2/NAM7-like_C"/>
</dbReference>
<dbReference type="GO" id="GO:0005524">
    <property type="term" value="F:ATP binding"/>
    <property type="evidence" value="ECO:0007669"/>
    <property type="project" value="UniProtKB-KW"/>
</dbReference>
<dbReference type="STRING" id="1890364.A0A2P6N1W6"/>
<evidence type="ECO:0000256" key="21">
    <source>
        <dbReference type="SAM" id="MobiDB-lite"/>
    </source>
</evidence>
<dbReference type="GO" id="GO:0051539">
    <property type="term" value="F:4 iron, 4 sulfur cluster binding"/>
    <property type="evidence" value="ECO:0007669"/>
    <property type="project" value="UniProtKB-KW"/>
</dbReference>
<accession>A0A2P6N1W6</accession>
<keyword evidence="19" id="KW-0511">Multifunctional enzyme</keyword>
<keyword evidence="26" id="KW-1185">Reference proteome</keyword>
<evidence type="ECO:0000256" key="10">
    <source>
        <dbReference type="ARBA" id="ARBA00022763"/>
    </source>
</evidence>
<feature type="domain" description="DNA2/NAM7 helicase helicase" evidence="23">
    <location>
        <begin position="1118"/>
        <end position="1192"/>
    </location>
</feature>
<organism evidence="25 26">
    <name type="scientific">Planoprotostelium fungivorum</name>
    <dbReference type="NCBI Taxonomy" id="1890364"/>
    <lineage>
        <taxon>Eukaryota</taxon>
        <taxon>Amoebozoa</taxon>
        <taxon>Evosea</taxon>
        <taxon>Variosea</taxon>
        <taxon>Cavosteliida</taxon>
        <taxon>Cavosteliaceae</taxon>
        <taxon>Planoprotostelium</taxon>
    </lineage>
</organism>
<keyword evidence="8" id="KW-0479">Metal-binding</keyword>
<evidence type="ECO:0000256" key="17">
    <source>
        <dbReference type="ARBA" id="ARBA00023204"/>
    </source>
</evidence>
<evidence type="ECO:0000256" key="1">
    <source>
        <dbReference type="ARBA" id="ARBA00001966"/>
    </source>
</evidence>
<feature type="region of interest" description="Disordered" evidence="21">
    <location>
        <begin position="350"/>
        <end position="389"/>
    </location>
</feature>
<keyword evidence="15" id="KW-0411">Iron-sulfur</keyword>
<protein>
    <recommendedName>
        <fullName evidence="4">DNA helicase</fullName>
        <ecNumber evidence="4">3.6.4.12</ecNumber>
    </recommendedName>
</protein>
<dbReference type="GO" id="GO:0005634">
    <property type="term" value="C:nucleus"/>
    <property type="evidence" value="ECO:0007669"/>
    <property type="project" value="UniProtKB-SubCell"/>
</dbReference>
<dbReference type="GO" id="GO:0046872">
    <property type="term" value="F:metal ion binding"/>
    <property type="evidence" value="ECO:0007669"/>
    <property type="project" value="UniProtKB-KW"/>
</dbReference>
<evidence type="ECO:0000313" key="26">
    <source>
        <dbReference type="Proteomes" id="UP000241769"/>
    </source>
</evidence>
<dbReference type="InParanoid" id="A0A2P6N1W6"/>
<feature type="region of interest" description="Disordered" evidence="21">
    <location>
        <begin position="156"/>
        <end position="188"/>
    </location>
</feature>
<keyword evidence="14" id="KW-0408">Iron</keyword>
<evidence type="ECO:0000256" key="20">
    <source>
        <dbReference type="ARBA" id="ARBA00047995"/>
    </source>
</evidence>
<dbReference type="GO" id="GO:0016787">
    <property type="term" value="F:hydrolase activity"/>
    <property type="evidence" value="ECO:0007669"/>
    <property type="project" value="UniProtKB-KW"/>
</dbReference>
<evidence type="ECO:0000256" key="9">
    <source>
        <dbReference type="ARBA" id="ARBA00022741"/>
    </source>
</evidence>
<keyword evidence="17" id="KW-0234">DNA repair</keyword>
<dbReference type="PANTHER" id="PTHR43788:SF8">
    <property type="entry name" value="DNA-BINDING PROTEIN SMUBP-2"/>
    <property type="match status" value="1"/>
</dbReference>
<keyword evidence="7" id="KW-0540">Nuclease</keyword>
<evidence type="ECO:0000256" key="2">
    <source>
        <dbReference type="ARBA" id="ARBA00004123"/>
    </source>
</evidence>
<dbReference type="EMBL" id="MDYQ01000250">
    <property type="protein sequence ID" value="PRP77952.1"/>
    <property type="molecule type" value="Genomic_DNA"/>
</dbReference>
<comment type="cofactor">
    <cofactor evidence="1">
        <name>[4Fe-4S] cluster</name>
        <dbReference type="ChEBI" id="CHEBI:49883"/>
    </cofactor>
</comment>
<evidence type="ECO:0000256" key="13">
    <source>
        <dbReference type="ARBA" id="ARBA00022840"/>
    </source>
</evidence>
<dbReference type="Pfam" id="PF08696">
    <property type="entry name" value="Dna2"/>
    <property type="match status" value="1"/>
</dbReference>
<name>A0A2P6N1W6_9EUKA</name>
<dbReference type="CDD" id="cd18808">
    <property type="entry name" value="SF1_C_Upf1"/>
    <property type="match status" value="1"/>
</dbReference>
<dbReference type="GO" id="GO:0043139">
    <property type="term" value="F:5'-3' DNA helicase activity"/>
    <property type="evidence" value="ECO:0007669"/>
    <property type="project" value="TreeGrafter"/>
</dbReference>
<keyword evidence="9" id="KW-0547">Nucleotide-binding</keyword>
<evidence type="ECO:0000256" key="19">
    <source>
        <dbReference type="ARBA" id="ARBA00023268"/>
    </source>
</evidence>
<comment type="subcellular location">
    <subcellularLocation>
        <location evidence="2">Nucleus</location>
    </subcellularLocation>
</comment>
<evidence type="ECO:0000256" key="5">
    <source>
        <dbReference type="ARBA" id="ARBA00022485"/>
    </source>
</evidence>
<feature type="compositionally biased region" description="Basic residues" evidence="21">
    <location>
        <begin position="26"/>
        <end position="37"/>
    </location>
</feature>
<feature type="compositionally biased region" description="Acidic residues" evidence="21">
    <location>
        <begin position="44"/>
        <end position="56"/>
    </location>
</feature>
<keyword evidence="10" id="KW-0227">DNA damage</keyword>
<dbReference type="Proteomes" id="UP000241769">
    <property type="component" value="Unassembled WGS sequence"/>
</dbReference>
<feature type="domain" description="DNA2/NAM7 helicase-like C-terminal" evidence="24">
    <location>
        <begin position="1202"/>
        <end position="1395"/>
    </location>
</feature>
<dbReference type="InterPro" id="IPR027417">
    <property type="entry name" value="P-loop_NTPase"/>
</dbReference>
<evidence type="ECO:0000256" key="16">
    <source>
        <dbReference type="ARBA" id="ARBA00023125"/>
    </source>
</evidence>
<feature type="domain" description="DNA2/NAM7 helicase helicase" evidence="23">
    <location>
        <begin position="1020"/>
        <end position="1115"/>
    </location>
</feature>
<comment type="caution">
    <text evidence="25">The sequence shown here is derived from an EMBL/GenBank/DDBJ whole genome shotgun (WGS) entry which is preliminary data.</text>
</comment>
<feature type="region of interest" description="Disordered" evidence="21">
    <location>
        <begin position="1428"/>
        <end position="1447"/>
    </location>
</feature>
<dbReference type="InterPro" id="IPR047187">
    <property type="entry name" value="SF1_C_Upf1"/>
</dbReference>
<evidence type="ECO:0000256" key="6">
    <source>
        <dbReference type="ARBA" id="ARBA00022705"/>
    </source>
</evidence>
<evidence type="ECO:0000256" key="3">
    <source>
        <dbReference type="ARBA" id="ARBA00007913"/>
    </source>
</evidence>
<dbReference type="Pfam" id="PF13086">
    <property type="entry name" value="AAA_11"/>
    <property type="match status" value="2"/>
</dbReference>
<dbReference type="GO" id="GO:0006281">
    <property type="term" value="P:DNA repair"/>
    <property type="evidence" value="ECO:0007669"/>
    <property type="project" value="UniProtKB-KW"/>
</dbReference>
<dbReference type="OrthoDB" id="6513042at2759"/>
<keyword evidence="13" id="KW-0067">ATP-binding</keyword>
<feature type="compositionally biased region" description="Polar residues" evidence="21">
    <location>
        <begin position="359"/>
        <end position="368"/>
    </location>
</feature>
<keyword evidence="5" id="KW-0004">4Fe-4S</keyword>
<feature type="compositionally biased region" description="Polar residues" evidence="21">
    <location>
        <begin position="177"/>
        <end position="188"/>
    </location>
</feature>
<evidence type="ECO:0000259" key="23">
    <source>
        <dbReference type="Pfam" id="PF13086"/>
    </source>
</evidence>
<dbReference type="FunCoup" id="A0A2P6N1W6">
    <property type="interactions" value="477"/>
</dbReference>
<dbReference type="InterPro" id="IPR011604">
    <property type="entry name" value="PDDEXK-like_dom_sf"/>
</dbReference>
<feature type="domain" description="DNA replication factor Dna2 N-terminal" evidence="22">
    <location>
        <begin position="490"/>
        <end position="622"/>
    </location>
</feature>